<evidence type="ECO:0000313" key="1">
    <source>
        <dbReference type="EMBL" id="KAE9308918.1"/>
    </source>
</evidence>
<proteinExistence type="predicted"/>
<dbReference type="AlphaFoldDB" id="A0A6A4DL11"/>
<protein>
    <submittedName>
        <fullName evidence="1">Uncharacterized protein</fullName>
    </submittedName>
</protein>
<dbReference type="Proteomes" id="UP000437068">
    <property type="component" value="Unassembled WGS sequence"/>
</dbReference>
<reference evidence="1 2" key="1">
    <citation type="submission" date="2018-08" db="EMBL/GenBank/DDBJ databases">
        <title>Genomic investigation of the strawberry pathogen Phytophthora fragariae indicates pathogenicity is determined by transcriptional variation in three key races.</title>
        <authorList>
            <person name="Adams T.M."/>
            <person name="Armitage A.D."/>
            <person name="Sobczyk M.K."/>
            <person name="Bates H.J."/>
            <person name="Dunwell J.M."/>
            <person name="Nellist C.F."/>
            <person name="Harrison R.J."/>
        </authorList>
    </citation>
    <scope>NUCLEOTIDE SEQUENCE [LARGE SCALE GENOMIC DNA]</scope>
    <source>
        <strain evidence="1 2">A4</strain>
    </source>
</reference>
<organism evidence="1 2">
    <name type="scientific">Phytophthora fragariae</name>
    <dbReference type="NCBI Taxonomy" id="53985"/>
    <lineage>
        <taxon>Eukaryota</taxon>
        <taxon>Sar</taxon>
        <taxon>Stramenopiles</taxon>
        <taxon>Oomycota</taxon>
        <taxon>Peronosporomycetes</taxon>
        <taxon>Peronosporales</taxon>
        <taxon>Peronosporaceae</taxon>
        <taxon>Phytophthora</taxon>
    </lineage>
</organism>
<comment type="caution">
    <text evidence="1">The sequence shown here is derived from an EMBL/GenBank/DDBJ whole genome shotgun (WGS) entry which is preliminary data.</text>
</comment>
<sequence length="51" mass="5944">MGMVELIMEFEKTMTEDFKSVAELFQKLRNVRNRLIAKGKKRCVCTCCQVS</sequence>
<accession>A0A6A4DL11</accession>
<gene>
    <name evidence="1" type="ORF">PF001_g10936</name>
</gene>
<dbReference type="EMBL" id="QXGE01000564">
    <property type="protein sequence ID" value="KAE9308918.1"/>
    <property type="molecule type" value="Genomic_DNA"/>
</dbReference>
<evidence type="ECO:0000313" key="2">
    <source>
        <dbReference type="Proteomes" id="UP000437068"/>
    </source>
</evidence>
<name>A0A6A4DL11_9STRA</name>